<keyword evidence="11" id="KW-0594">Phospholipid biosynthesis</keyword>
<keyword evidence="8" id="KW-0067">ATP-binding</keyword>
<keyword evidence="5" id="KW-0479">Metal-binding</keyword>
<dbReference type="Pfam" id="PF19279">
    <property type="entry name" value="YegS_C"/>
    <property type="match status" value="1"/>
</dbReference>
<keyword evidence="3" id="KW-0444">Lipid biosynthesis</keyword>
<evidence type="ECO:0000256" key="9">
    <source>
        <dbReference type="ARBA" id="ARBA00022842"/>
    </source>
</evidence>
<dbReference type="GO" id="GO:0005886">
    <property type="term" value="C:plasma membrane"/>
    <property type="evidence" value="ECO:0007669"/>
    <property type="project" value="TreeGrafter"/>
</dbReference>
<dbReference type="GO" id="GO:0005524">
    <property type="term" value="F:ATP binding"/>
    <property type="evidence" value="ECO:0007669"/>
    <property type="project" value="UniProtKB-KW"/>
</dbReference>
<dbReference type="InterPro" id="IPR001206">
    <property type="entry name" value="Diacylglycerol_kinase_cat_dom"/>
</dbReference>
<protein>
    <submittedName>
        <fullName evidence="14">Transcription regulator</fullName>
    </submittedName>
</protein>
<dbReference type="InterPro" id="IPR050187">
    <property type="entry name" value="Lipid_Phosphate_FormReg"/>
</dbReference>
<dbReference type="Pfam" id="PF00781">
    <property type="entry name" value="DAGK_cat"/>
    <property type="match status" value="1"/>
</dbReference>
<comment type="caution">
    <text evidence="14">The sequence shown here is derived from an EMBL/GenBank/DDBJ whole genome shotgun (WGS) entry which is preliminary data.</text>
</comment>
<evidence type="ECO:0000256" key="10">
    <source>
        <dbReference type="ARBA" id="ARBA00023098"/>
    </source>
</evidence>
<dbReference type="GO" id="GO:0046872">
    <property type="term" value="F:metal ion binding"/>
    <property type="evidence" value="ECO:0007669"/>
    <property type="project" value="UniProtKB-KW"/>
</dbReference>
<keyword evidence="9" id="KW-0460">Magnesium</keyword>
<accession>W4VQH8</accession>
<keyword evidence="7" id="KW-0418">Kinase</keyword>
<evidence type="ECO:0000256" key="2">
    <source>
        <dbReference type="ARBA" id="ARBA00005983"/>
    </source>
</evidence>
<feature type="domain" description="DAGKc" evidence="13">
    <location>
        <begin position="1"/>
        <end position="132"/>
    </location>
</feature>
<dbReference type="PROSITE" id="PS50146">
    <property type="entry name" value="DAGK"/>
    <property type="match status" value="1"/>
</dbReference>
<keyword evidence="12" id="KW-1208">Phospholipid metabolism</keyword>
<evidence type="ECO:0000259" key="13">
    <source>
        <dbReference type="PROSITE" id="PS50146"/>
    </source>
</evidence>
<evidence type="ECO:0000256" key="5">
    <source>
        <dbReference type="ARBA" id="ARBA00022723"/>
    </source>
</evidence>
<dbReference type="InterPro" id="IPR045540">
    <property type="entry name" value="YegS/DAGK_C"/>
</dbReference>
<dbReference type="NCBIfam" id="TIGR00147">
    <property type="entry name" value="YegS/Rv2252/BmrU family lipid kinase"/>
    <property type="match status" value="1"/>
</dbReference>
<evidence type="ECO:0000256" key="1">
    <source>
        <dbReference type="ARBA" id="ARBA00001946"/>
    </source>
</evidence>
<keyword evidence="10" id="KW-0443">Lipid metabolism</keyword>
<evidence type="ECO:0000256" key="6">
    <source>
        <dbReference type="ARBA" id="ARBA00022741"/>
    </source>
</evidence>
<dbReference type="InterPro" id="IPR005218">
    <property type="entry name" value="Diacylglycerol/lipid_kinase"/>
</dbReference>
<dbReference type="GO" id="GO:0008654">
    <property type="term" value="P:phospholipid biosynthetic process"/>
    <property type="evidence" value="ECO:0007669"/>
    <property type="project" value="UniProtKB-KW"/>
</dbReference>
<evidence type="ECO:0000256" key="12">
    <source>
        <dbReference type="ARBA" id="ARBA00023264"/>
    </source>
</evidence>
<evidence type="ECO:0000256" key="11">
    <source>
        <dbReference type="ARBA" id="ARBA00023209"/>
    </source>
</evidence>
<organism evidence="14 15">
    <name type="scientific">Gracilibacillus boraciitolerans JCM 21714</name>
    <dbReference type="NCBI Taxonomy" id="1298598"/>
    <lineage>
        <taxon>Bacteria</taxon>
        <taxon>Bacillati</taxon>
        <taxon>Bacillota</taxon>
        <taxon>Bacilli</taxon>
        <taxon>Bacillales</taxon>
        <taxon>Bacillaceae</taxon>
        <taxon>Gracilibacillus</taxon>
    </lineage>
</organism>
<dbReference type="EMBL" id="BAVS01000063">
    <property type="protein sequence ID" value="GAE95466.1"/>
    <property type="molecule type" value="Genomic_DNA"/>
</dbReference>
<evidence type="ECO:0000256" key="4">
    <source>
        <dbReference type="ARBA" id="ARBA00022679"/>
    </source>
</evidence>
<reference evidence="14 15" key="1">
    <citation type="journal article" date="2014" name="Genome Announc.">
        <title>Draft Genome Sequence of the Boron-Tolerant and Moderately Halotolerant Bacterium Gracilibacillus boraciitolerans JCM 21714T.</title>
        <authorList>
            <person name="Ahmed I."/>
            <person name="Oshima K."/>
            <person name="Suda W."/>
            <person name="Kitamura K."/>
            <person name="Iida T."/>
            <person name="Ohmori Y."/>
            <person name="Fujiwara T."/>
            <person name="Hattori M."/>
            <person name="Ohkuma M."/>
        </authorList>
    </citation>
    <scope>NUCLEOTIDE SEQUENCE [LARGE SCALE GENOMIC DNA]</scope>
    <source>
        <strain evidence="14 15">JCM 21714</strain>
    </source>
</reference>
<dbReference type="STRING" id="1298598.JCM21714_4710"/>
<dbReference type="GO" id="GO:0004143">
    <property type="term" value="F:ATP-dependent diacylglycerol kinase activity"/>
    <property type="evidence" value="ECO:0007669"/>
    <property type="project" value="TreeGrafter"/>
</dbReference>
<dbReference type="PANTHER" id="PTHR12358">
    <property type="entry name" value="SPHINGOSINE KINASE"/>
    <property type="match status" value="1"/>
</dbReference>
<dbReference type="SUPFAM" id="SSF111331">
    <property type="entry name" value="NAD kinase/diacylglycerol kinase-like"/>
    <property type="match status" value="1"/>
</dbReference>
<dbReference type="SMART" id="SM00046">
    <property type="entry name" value="DAGKc"/>
    <property type="match status" value="1"/>
</dbReference>
<name>W4VQH8_9BACI</name>
<dbReference type="AlphaFoldDB" id="W4VQH8"/>
<comment type="similarity">
    <text evidence="2">Belongs to the diacylglycerol/lipid kinase family.</text>
</comment>
<dbReference type="eggNOG" id="COG1597">
    <property type="taxonomic scope" value="Bacteria"/>
</dbReference>
<dbReference type="Gene3D" id="2.60.200.40">
    <property type="match status" value="1"/>
</dbReference>
<dbReference type="InterPro" id="IPR016064">
    <property type="entry name" value="NAD/diacylglycerol_kinase_sf"/>
</dbReference>
<proteinExistence type="inferred from homology"/>
<dbReference type="OrthoDB" id="142078at2"/>
<keyword evidence="6" id="KW-0547">Nucleotide-binding</keyword>
<dbReference type="Proteomes" id="UP000019102">
    <property type="component" value="Unassembled WGS sequence"/>
</dbReference>
<evidence type="ECO:0000313" key="14">
    <source>
        <dbReference type="EMBL" id="GAE95466.1"/>
    </source>
</evidence>
<evidence type="ECO:0000256" key="8">
    <source>
        <dbReference type="ARBA" id="ARBA00022840"/>
    </source>
</evidence>
<dbReference type="Gene3D" id="3.40.50.10330">
    <property type="entry name" value="Probable inorganic polyphosphate/atp-NAD kinase, domain 1"/>
    <property type="match status" value="1"/>
</dbReference>
<evidence type="ECO:0000256" key="7">
    <source>
        <dbReference type="ARBA" id="ARBA00022777"/>
    </source>
</evidence>
<keyword evidence="15" id="KW-1185">Reference proteome</keyword>
<comment type="cofactor">
    <cofactor evidence="1">
        <name>Mg(2+)</name>
        <dbReference type="ChEBI" id="CHEBI:18420"/>
    </cofactor>
</comment>
<keyword evidence="4" id="KW-0808">Transferase</keyword>
<gene>
    <name evidence="14" type="ORF">JCM21714_4710</name>
</gene>
<dbReference type="PANTHER" id="PTHR12358:SF106">
    <property type="entry name" value="LIPID KINASE YEGS"/>
    <property type="match status" value="1"/>
</dbReference>
<dbReference type="RefSeq" id="WP_052000890.1">
    <property type="nucleotide sequence ID" value="NZ_BAVS01000063.1"/>
</dbReference>
<evidence type="ECO:0000313" key="15">
    <source>
        <dbReference type="Proteomes" id="UP000019102"/>
    </source>
</evidence>
<dbReference type="InterPro" id="IPR017438">
    <property type="entry name" value="ATP-NAD_kinase_N"/>
</dbReference>
<evidence type="ECO:0000256" key="3">
    <source>
        <dbReference type="ARBA" id="ARBA00022516"/>
    </source>
</evidence>
<sequence length="257" mass="28651">MEKHAMIIINPSSGTEKSIQFKQDVYDILIEKDYSVTINETKKENDAKNFAIQASKDAFDLITIMGGDGTVNEVINGIAEQEHRPKLHIIPLGTVNNFAKAVEIPLKTQQAIDVIKDPTEKLVDIGKINNHYFMNLVNIGAIAEATYQVTAEQKSKLGSLAYFIEGLKKFNEKDIFSVKIKLNETTQELDAMLVLIALTDTFGGFKNAVSEADINDGYLHVFVFQEMSTLEILSIITSLVNGQLKDQHTFNIGKRRA</sequence>